<evidence type="ECO:0000313" key="2">
    <source>
        <dbReference type="Proteomes" id="UP000501534"/>
    </source>
</evidence>
<dbReference type="InterPro" id="IPR012348">
    <property type="entry name" value="RNR-like"/>
</dbReference>
<proteinExistence type="predicted"/>
<keyword evidence="2" id="KW-1185">Reference proteome</keyword>
<accession>A0A6M4H183</accession>
<dbReference type="Proteomes" id="UP000501534">
    <property type="component" value="Chromosome"/>
</dbReference>
<dbReference type="AlphaFoldDB" id="A0A6M4H183"/>
<dbReference type="SUPFAM" id="SSF47240">
    <property type="entry name" value="Ferritin-like"/>
    <property type="match status" value="1"/>
</dbReference>
<dbReference type="KEGG" id="uru:DSM104443_04196"/>
<gene>
    <name evidence="1" type="ORF">DSM104443_04196</name>
</gene>
<dbReference type="RefSeq" id="WP_171095889.1">
    <property type="nucleotide sequence ID" value="NZ_CP053069.1"/>
</dbReference>
<protein>
    <submittedName>
        <fullName evidence="1">Uncharacterized protein</fullName>
    </submittedName>
</protein>
<dbReference type="InterPro" id="IPR009078">
    <property type="entry name" value="Ferritin-like_SF"/>
</dbReference>
<organism evidence="1 2">
    <name type="scientific">Usitatibacter rugosus</name>
    <dbReference type="NCBI Taxonomy" id="2732067"/>
    <lineage>
        <taxon>Bacteria</taxon>
        <taxon>Pseudomonadati</taxon>
        <taxon>Pseudomonadota</taxon>
        <taxon>Betaproteobacteria</taxon>
        <taxon>Nitrosomonadales</taxon>
        <taxon>Usitatibacteraceae</taxon>
        <taxon>Usitatibacter</taxon>
    </lineage>
</organism>
<dbReference type="CDD" id="cd00657">
    <property type="entry name" value="Ferritin_like"/>
    <property type="match status" value="1"/>
</dbReference>
<name>A0A6M4H183_9PROT</name>
<dbReference type="GO" id="GO:0016491">
    <property type="term" value="F:oxidoreductase activity"/>
    <property type="evidence" value="ECO:0007669"/>
    <property type="project" value="InterPro"/>
</dbReference>
<dbReference type="EMBL" id="CP053069">
    <property type="protein sequence ID" value="QJR13102.1"/>
    <property type="molecule type" value="Genomic_DNA"/>
</dbReference>
<sequence>MTTTHERERCDRVVFYAAAVSSFLESSVPLYTRELRTMFAGDPAFLEWLDATWEPEESGHGRAMRELLARRWPEYRWEDAYDAFLREYTTYCGPHLLRPTPAREMLSRCVTECQAAMLYRALSAYSTDAGDAALFRSMYEDEVRHYKVFFREFRRYRASERLGALEVCGALFGRRDKAQVEDAGTALRYVNYGYSRELPFAPLEVEGATALAREALRAHFPSESARLMMLKPLAETSAAGRWIARGVGLAMKFEMQVVV</sequence>
<reference evidence="1 2" key="1">
    <citation type="submission" date="2020-04" db="EMBL/GenBank/DDBJ databases">
        <title>Usitatibacter rugosus gen. nov., sp. nov. and Usitatibacter palustris sp. nov., novel members of Usitatibacteraceae fam. nov. within the order Nitrosomonadales isolated from soil.</title>
        <authorList>
            <person name="Huber K.J."/>
            <person name="Neumann-Schaal M."/>
            <person name="Geppert A."/>
            <person name="Luckner M."/>
            <person name="Wanner G."/>
            <person name="Overmann J."/>
        </authorList>
    </citation>
    <scope>NUCLEOTIDE SEQUENCE [LARGE SCALE GENOMIC DNA]</scope>
    <source>
        <strain evidence="1 2">0125_3</strain>
    </source>
</reference>
<dbReference type="Gene3D" id="1.10.620.20">
    <property type="entry name" value="Ribonucleotide Reductase, subunit A"/>
    <property type="match status" value="1"/>
</dbReference>
<evidence type="ECO:0000313" key="1">
    <source>
        <dbReference type="EMBL" id="QJR13102.1"/>
    </source>
</evidence>